<dbReference type="Pfam" id="PF00005">
    <property type="entry name" value="ABC_tran"/>
    <property type="match status" value="1"/>
</dbReference>
<evidence type="ECO:0000256" key="5">
    <source>
        <dbReference type="ARBA" id="ARBA00022989"/>
    </source>
</evidence>
<accession>A0A9W5T7T8</accession>
<dbReference type="GO" id="GO:0005524">
    <property type="term" value="F:ATP binding"/>
    <property type="evidence" value="ECO:0007669"/>
    <property type="project" value="UniProtKB-KW"/>
</dbReference>
<protein>
    <submittedName>
        <fullName evidence="10">ATP-dependent permease MDL2</fullName>
    </submittedName>
</protein>
<dbReference type="InterPro" id="IPR027417">
    <property type="entry name" value="P-loop_NTPase"/>
</dbReference>
<dbReference type="SUPFAM" id="SSF90123">
    <property type="entry name" value="ABC transporter transmembrane region"/>
    <property type="match status" value="1"/>
</dbReference>
<evidence type="ECO:0000256" key="3">
    <source>
        <dbReference type="ARBA" id="ARBA00022741"/>
    </source>
</evidence>
<dbReference type="Gene3D" id="3.40.50.300">
    <property type="entry name" value="P-loop containing nucleotide triphosphate hydrolases"/>
    <property type="match status" value="1"/>
</dbReference>
<dbReference type="Pfam" id="PF00664">
    <property type="entry name" value="ABC_membrane"/>
    <property type="match status" value="1"/>
</dbReference>
<dbReference type="SMART" id="SM00382">
    <property type="entry name" value="AAA"/>
    <property type="match status" value="1"/>
</dbReference>
<reference evidence="10" key="1">
    <citation type="submission" date="2019-12" db="EMBL/GenBank/DDBJ databases">
        <title>Genome sequence of Babesia ovis.</title>
        <authorList>
            <person name="Yamagishi J."/>
            <person name="Sevinc F."/>
            <person name="Xuan X."/>
        </authorList>
    </citation>
    <scope>NUCLEOTIDE SEQUENCE</scope>
    <source>
        <strain evidence="10">Selcuk</strain>
    </source>
</reference>
<dbReference type="Proteomes" id="UP001057455">
    <property type="component" value="Unassembled WGS sequence"/>
</dbReference>
<dbReference type="GO" id="GO:0015421">
    <property type="term" value="F:ABC-type oligopeptide transporter activity"/>
    <property type="evidence" value="ECO:0007669"/>
    <property type="project" value="TreeGrafter"/>
</dbReference>
<dbReference type="GO" id="GO:0005743">
    <property type="term" value="C:mitochondrial inner membrane"/>
    <property type="evidence" value="ECO:0007669"/>
    <property type="project" value="TreeGrafter"/>
</dbReference>
<dbReference type="PANTHER" id="PTHR43394:SF1">
    <property type="entry name" value="ATP-BINDING CASSETTE SUB-FAMILY B MEMBER 10, MITOCHONDRIAL"/>
    <property type="match status" value="1"/>
</dbReference>
<dbReference type="GO" id="GO:0090374">
    <property type="term" value="P:oligopeptide export from mitochondrion"/>
    <property type="evidence" value="ECO:0007669"/>
    <property type="project" value="TreeGrafter"/>
</dbReference>
<dbReference type="PROSITE" id="PS00211">
    <property type="entry name" value="ABC_TRANSPORTER_1"/>
    <property type="match status" value="1"/>
</dbReference>
<sequence length="542" mass="59050">MASSALISLFPTVVGRYINSFSAHDVPSMLEGGCFVMGAALASFIKTTLSGFAKLRMSRRIREDLFAALLKKDAGFFDTTSSGKLTSVLATDARVSAGIIDYLSQFVRSTISFTAGIYFSLKVAHISLIMHTMLPIAASLFIMVPLSRCVQRQMSIQMRRLATLISFSEEKISHIKTVKTFNAESFEMGVFGEKIHQLFKASIKGIFYGASMNFVAVGAVGSLILLMANTSATLVLNGTMKIGDVTSLLMYSALVGGSLQSLTSSFAEIQKCIGTTVNLAKYIDEEPGNNKLGVVELLPITPPTIEFNNVTFTYPSRPGCTILRNLSFLLPAGKTLVILGESGCGKSSILQLLLGLYTPDSGTITFNGKSIKNIDLHHLRTMTAWIEQQATLFDDTIRNNVLYGHSGKEDQLAAVYNQSGLINVMNELPNGDQTVVGQMGRALSGGQRQRISIARMLIRSPKLVLLDEVTSALDMESERQINKILMDHLRDKTAIIITHRTNLLFLADYIMVMNAGEVCQFGPKGEVLQNPCSQLSKIFAAM</sequence>
<dbReference type="EMBL" id="BLIY01000001">
    <property type="protein sequence ID" value="GFE52642.1"/>
    <property type="molecule type" value="Genomic_DNA"/>
</dbReference>
<keyword evidence="11" id="KW-1185">Reference proteome</keyword>
<organism evidence="10 11">
    <name type="scientific">Babesia ovis</name>
    <dbReference type="NCBI Taxonomy" id="5869"/>
    <lineage>
        <taxon>Eukaryota</taxon>
        <taxon>Sar</taxon>
        <taxon>Alveolata</taxon>
        <taxon>Apicomplexa</taxon>
        <taxon>Aconoidasida</taxon>
        <taxon>Piroplasmida</taxon>
        <taxon>Babesiidae</taxon>
        <taxon>Babesia</taxon>
    </lineage>
</organism>
<feature type="domain" description="ABC transporter" evidence="8">
    <location>
        <begin position="305"/>
        <end position="540"/>
    </location>
</feature>
<evidence type="ECO:0000256" key="7">
    <source>
        <dbReference type="SAM" id="Phobius"/>
    </source>
</evidence>
<dbReference type="InterPro" id="IPR017871">
    <property type="entry name" value="ABC_transporter-like_CS"/>
</dbReference>
<keyword evidence="6 7" id="KW-0472">Membrane</keyword>
<evidence type="ECO:0000259" key="8">
    <source>
        <dbReference type="PROSITE" id="PS50893"/>
    </source>
</evidence>
<evidence type="ECO:0000313" key="10">
    <source>
        <dbReference type="EMBL" id="GFE52642.1"/>
    </source>
</evidence>
<dbReference type="InterPro" id="IPR003439">
    <property type="entry name" value="ABC_transporter-like_ATP-bd"/>
</dbReference>
<proteinExistence type="predicted"/>
<dbReference type="PROSITE" id="PS50893">
    <property type="entry name" value="ABC_TRANSPORTER_2"/>
    <property type="match status" value="1"/>
</dbReference>
<dbReference type="InterPro" id="IPR003593">
    <property type="entry name" value="AAA+_ATPase"/>
</dbReference>
<feature type="transmembrane region" description="Helical" evidence="7">
    <location>
        <begin position="206"/>
        <end position="228"/>
    </location>
</feature>
<keyword evidence="4" id="KW-0067">ATP-binding</keyword>
<gene>
    <name evidence="10" type="ORF">BaOVIS_000460</name>
</gene>
<dbReference type="SUPFAM" id="SSF52540">
    <property type="entry name" value="P-loop containing nucleoside triphosphate hydrolases"/>
    <property type="match status" value="1"/>
</dbReference>
<comment type="caution">
    <text evidence="10">The sequence shown here is derived from an EMBL/GenBank/DDBJ whole genome shotgun (WGS) entry which is preliminary data.</text>
</comment>
<dbReference type="OrthoDB" id="6500128at2759"/>
<dbReference type="InterPro" id="IPR011527">
    <property type="entry name" value="ABC1_TM_dom"/>
</dbReference>
<evidence type="ECO:0000256" key="2">
    <source>
        <dbReference type="ARBA" id="ARBA00022692"/>
    </source>
</evidence>
<name>A0A9W5T7T8_BABOV</name>
<dbReference type="InterPro" id="IPR039421">
    <property type="entry name" value="Type_1_exporter"/>
</dbReference>
<keyword evidence="3" id="KW-0547">Nucleotide-binding</keyword>
<feature type="transmembrane region" description="Helical" evidence="7">
    <location>
        <begin position="127"/>
        <end position="150"/>
    </location>
</feature>
<evidence type="ECO:0000313" key="11">
    <source>
        <dbReference type="Proteomes" id="UP001057455"/>
    </source>
</evidence>
<dbReference type="PROSITE" id="PS50929">
    <property type="entry name" value="ABC_TM1F"/>
    <property type="match status" value="1"/>
</dbReference>
<keyword evidence="2 7" id="KW-0812">Transmembrane</keyword>
<comment type="subcellular location">
    <subcellularLocation>
        <location evidence="1">Membrane</location>
        <topology evidence="1">Multi-pass membrane protein</topology>
    </subcellularLocation>
</comment>
<keyword evidence="5 7" id="KW-1133">Transmembrane helix</keyword>
<feature type="domain" description="ABC transmembrane type-1" evidence="9">
    <location>
        <begin position="1"/>
        <end position="271"/>
    </location>
</feature>
<dbReference type="Gene3D" id="1.20.1560.10">
    <property type="entry name" value="ABC transporter type 1, transmembrane domain"/>
    <property type="match status" value="1"/>
</dbReference>
<dbReference type="AlphaFoldDB" id="A0A9W5T7T8"/>
<evidence type="ECO:0000256" key="6">
    <source>
        <dbReference type="ARBA" id="ARBA00023136"/>
    </source>
</evidence>
<evidence type="ECO:0000259" key="9">
    <source>
        <dbReference type="PROSITE" id="PS50929"/>
    </source>
</evidence>
<evidence type="ECO:0000256" key="1">
    <source>
        <dbReference type="ARBA" id="ARBA00004141"/>
    </source>
</evidence>
<evidence type="ECO:0000256" key="4">
    <source>
        <dbReference type="ARBA" id="ARBA00022840"/>
    </source>
</evidence>
<dbReference type="GO" id="GO:0016887">
    <property type="term" value="F:ATP hydrolysis activity"/>
    <property type="evidence" value="ECO:0007669"/>
    <property type="project" value="InterPro"/>
</dbReference>
<dbReference type="InterPro" id="IPR036640">
    <property type="entry name" value="ABC1_TM_sf"/>
</dbReference>
<dbReference type="PANTHER" id="PTHR43394">
    <property type="entry name" value="ATP-DEPENDENT PERMEASE MDL1, MITOCHONDRIAL"/>
    <property type="match status" value="1"/>
</dbReference>